<organism evidence="1 2">
    <name type="scientific">Microbacterium protaetiae</name>
    <dbReference type="NCBI Taxonomy" id="2509458"/>
    <lineage>
        <taxon>Bacteria</taxon>
        <taxon>Bacillati</taxon>
        <taxon>Actinomycetota</taxon>
        <taxon>Actinomycetes</taxon>
        <taxon>Micrococcales</taxon>
        <taxon>Microbacteriaceae</taxon>
        <taxon>Microbacterium</taxon>
    </lineage>
</organism>
<dbReference type="OrthoDB" id="72286at2"/>
<evidence type="ECO:0000313" key="1">
    <source>
        <dbReference type="EMBL" id="QAY59176.1"/>
    </source>
</evidence>
<dbReference type="Pfam" id="PF11534">
    <property type="entry name" value="HTHP"/>
    <property type="match status" value="1"/>
</dbReference>
<name>A0A4P6EC38_9MICO</name>
<gene>
    <name evidence="1" type="ORF">ET475_03645</name>
</gene>
<dbReference type="EMBL" id="CP035494">
    <property type="protein sequence ID" value="QAY59176.1"/>
    <property type="molecule type" value="Genomic_DNA"/>
</dbReference>
<reference evidence="1 2" key="1">
    <citation type="submission" date="2019-01" db="EMBL/GenBank/DDBJ databases">
        <title>Genome sequencing of strain DFW100M-13.</title>
        <authorList>
            <person name="Heo J."/>
            <person name="Kim S.-J."/>
            <person name="Kim J.-S."/>
            <person name="Hong S.-B."/>
            <person name="Kwon S.-W."/>
        </authorList>
    </citation>
    <scope>NUCLEOTIDE SEQUENCE [LARGE SCALE GENOMIC DNA]</scope>
    <source>
        <strain evidence="1 2">DFW100M-13</strain>
    </source>
</reference>
<proteinExistence type="predicted"/>
<dbReference type="Gene3D" id="6.10.80.10">
    <property type="entry name" value="Hexameric tyrosine-coordinated heme protein (HTHP)"/>
    <property type="match status" value="1"/>
</dbReference>
<dbReference type="RefSeq" id="WP_129386121.1">
    <property type="nucleotide sequence ID" value="NZ_CP035494.1"/>
</dbReference>
<dbReference type="GO" id="GO:0004601">
    <property type="term" value="F:peroxidase activity"/>
    <property type="evidence" value="ECO:0007669"/>
    <property type="project" value="UniProtKB-KW"/>
</dbReference>
<dbReference type="KEGG" id="mprt:ET475_03645"/>
<keyword evidence="1" id="KW-0575">Peroxidase</keyword>
<evidence type="ECO:0000313" key="2">
    <source>
        <dbReference type="Proteomes" id="UP000293995"/>
    </source>
</evidence>
<protein>
    <submittedName>
        <fullName evidence="1">Peroxidase</fullName>
    </submittedName>
</protein>
<dbReference type="Proteomes" id="UP000293995">
    <property type="component" value="Chromosome"/>
</dbReference>
<keyword evidence="1" id="KW-0560">Oxidoreductase</keyword>
<dbReference type="AlphaFoldDB" id="A0A4P6EC38"/>
<sequence>MADTWLPSLVTDSPEEGFALAVKISRNSVKVTQPDAETRQKLRPDYADDADSLIAVSQVIAINFQTVAAANGYWRG</sequence>
<keyword evidence="2" id="KW-1185">Reference proteome</keyword>
<dbReference type="InterPro" id="IPR038125">
    <property type="entry name" value="HTHP_sf"/>
</dbReference>
<accession>A0A4P6EC38</accession>
<dbReference type="InterPro" id="IPR021111">
    <property type="entry name" value="Hexamer_Tyr-coord_heme_pr_HTHP"/>
</dbReference>